<name>A0A386KA26_9CAUD</name>
<dbReference type="GeneID" id="60321114"/>
<protein>
    <submittedName>
        <fullName evidence="2">Membrane protein</fullName>
    </submittedName>
</protein>
<proteinExistence type="predicted"/>
<dbReference type="RefSeq" id="YP_009949707.1">
    <property type="nucleotide sequence ID" value="NC_051583.1"/>
</dbReference>
<evidence type="ECO:0000313" key="2">
    <source>
        <dbReference type="EMBL" id="AYD82039.1"/>
    </source>
</evidence>
<sequence>MNTRLALAGVLVMVLGASSAYEHAWVVTAAGLSVAVACLLRPVLAPRQIAPQPSVAPSPVPARHHSQFVRQRGAGGRTRYWPFGHAA</sequence>
<reference evidence="2 3" key="1">
    <citation type="submission" date="2018-08" db="EMBL/GenBank/DDBJ databases">
        <authorList>
            <person name="Washington J.M."/>
            <person name="Garlena R.A."/>
            <person name="Russell D.A."/>
            <person name="Pope W.H."/>
            <person name="Jacobs-Sera D."/>
            <person name="Hatfull G.F."/>
        </authorList>
    </citation>
    <scope>NUCLEOTIDE SEQUENCE [LARGE SCALE GENOMIC DNA]</scope>
</reference>
<dbReference type="KEGG" id="vg:60321114"/>
<dbReference type="EMBL" id="MH744423">
    <property type="protein sequence ID" value="AYD82039.1"/>
    <property type="molecule type" value="Genomic_DNA"/>
</dbReference>
<feature type="region of interest" description="Disordered" evidence="1">
    <location>
        <begin position="53"/>
        <end position="74"/>
    </location>
</feature>
<evidence type="ECO:0000256" key="1">
    <source>
        <dbReference type="SAM" id="MobiDB-lite"/>
    </source>
</evidence>
<accession>A0A386KA26</accession>
<keyword evidence="3" id="KW-1185">Reference proteome</keyword>
<gene>
    <name evidence="2" type="primary">44</name>
    <name evidence="2" type="ORF">SEA_SAGUARO_44</name>
</gene>
<dbReference type="Proteomes" id="UP000269292">
    <property type="component" value="Segment"/>
</dbReference>
<evidence type="ECO:0000313" key="3">
    <source>
        <dbReference type="Proteomes" id="UP000269292"/>
    </source>
</evidence>
<organism evidence="2 3">
    <name type="scientific">Mycobacterium phage Saguaro</name>
    <dbReference type="NCBI Taxonomy" id="2315616"/>
    <lineage>
        <taxon>Viruses</taxon>
        <taxon>Duplodnaviria</taxon>
        <taxon>Heunggongvirae</taxon>
        <taxon>Uroviricota</taxon>
        <taxon>Caudoviricetes</taxon>
        <taxon>Bclasvirinae</taxon>
        <taxon>Saguarovirus</taxon>
        <taxon>Saguarovirus saguaro</taxon>
    </lineage>
</organism>